<gene>
    <name evidence="2" type="ORF">GcM1_228031</name>
</gene>
<organism evidence="2 3">
    <name type="scientific">Golovinomyces cichoracearum</name>
    <dbReference type="NCBI Taxonomy" id="62708"/>
    <lineage>
        <taxon>Eukaryota</taxon>
        <taxon>Fungi</taxon>
        <taxon>Dikarya</taxon>
        <taxon>Ascomycota</taxon>
        <taxon>Pezizomycotina</taxon>
        <taxon>Leotiomycetes</taxon>
        <taxon>Erysiphales</taxon>
        <taxon>Erysiphaceae</taxon>
        <taxon>Golovinomyces</taxon>
    </lineage>
</organism>
<dbReference type="Proteomes" id="UP000285326">
    <property type="component" value="Unassembled WGS sequence"/>
</dbReference>
<proteinExistence type="predicted"/>
<evidence type="ECO:0000313" key="3">
    <source>
        <dbReference type="Proteomes" id="UP000285326"/>
    </source>
</evidence>
<protein>
    <submittedName>
        <fullName evidence="2">Uncharacterized protein</fullName>
    </submittedName>
</protein>
<comment type="caution">
    <text evidence="2">The sequence shown here is derived from an EMBL/GenBank/DDBJ whole genome shotgun (WGS) entry which is preliminary data.</text>
</comment>
<evidence type="ECO:0000313" key="2">
    <source>
        <dbReference type="EMBL" id="RKF76270.1"/>
    </source>
</evidence>
<feature type="compositionally biased region" description="Basic and acidic residues" evidence="1">
    <location>
        <begin position="252"/>
        <end position="264"/>
    </location>
</feature>
<accession>A0A420INY2</accession>
<evidence type="ECO:0000256" key="1">
    <source>
        <dbReference type="SAM" id="MobiDB-lite"/>
    </source>
</evidence>
<sequence>MAPFQLQDGDSGLNTISEMLAITSHRVSYTLRRIINARETTTPESLIEVNEWFKEEFPDNFEENIEQDIESEIQTFAQRIKDDQNLQKSETLLAYYQRAVNLLRRAHCRDHPSENSVLPVLTGLENIMLKTIVNTYVIGLYISRLRQKVFERDGANCGALWKAHDIIQSAQQSLEILDQTEKELVDKHRLSKLEEFVSSQYGRSAVLVLADVDAGRSVYSLGSQSSQRTNYVTPSTRTIPLNRKIVAPLNNSKDRRLEGTDRKPARSSMPPISSG</sequence>
<dbReference type="EMBL" id="MCBS01022866">
    <property type="protein sequence ID" value="RKF76270.1"/>
    <property type="molecule type" value="Genomic_DNA"/>
</dbReference>
<reference evidence="2 3" key="1">
    <citation type="journal article" date="2018" name="BMC Genomics">
        <title>Comparative genome analyses reveal sequence features reflecting distinct modes of host-adaptation between dicot and monocot powdery mildew.</title>
        <authorList>
            <person name="Wu Y."/>
            <person name="Ma X."/>
            <person name="Pan Z."/>
            <person name="Kale S.D."/>
            <person name="Song Y."/>
            <person name="King H."/>
            <person name="Zhang Q."/>
            <person name="Presley C."/>
            <person name="Deng X."/>
            <person name="Wei C.I."/>
            <person name="Xiao S."/>
        </authorList>
    </citation>
    <scope>NUCLEOTIDE SEQUENCE [LARGE SCALE GENOMIC DNA]</scope>
    <source>
        <strain evidence="2">UMSG1</strain>
    </source>
</reference>
<name>A0A420INY2_9PEZI</name>
<dbReference type="AlphaFoldDB" id="A0A420INY2"/>
<feature type="region of interest" description="Disordered" evidence="1">
    <location>
        <begin position="248"/>
        <end position="275"/>
    </location>
</feature>